<dbReference type="AlphaFoldDB" id="A0A1J5FVY8"/>
<dbReference type="Proteomes" id="UP000182059">
    <property type="component" value="Unassembled WGS sequence"/>
</dbReference>
<gene>
    <name evidence="1" type="ORF">AUK15_03325</name>
</gene>
<evidence type="ECO:0000313" key="1">
    <source>
        <dbReference type="EMBL" id="OIP64397.1"/>
    </source>
</evidence>
<dbReference type="EMBL" id="MNYX01000078">
    <property type="protein sequence ID" value="OIP64397.1"/>
    <property type="molecule type" value="Genomic_DNA"/>
</dbReference>
<proteinExistence type="predicted"/>
<sequence length="65" mass="7146">MTGKDSKFYKGVTTEDAFNAYYVASGAINYSQNSSEFFNNLKGFSQKGVGLNDKQKAATMQFIGE</sequence>
<reference evidence="1 2" key="1">
    <citation type="journal article" date="2016" name="Environ. Microbiol.">
        <title>Genomic resolution of a cold subsurface aquifer community provides metabolic insights for novel microbes adapted to high CO concentrations.</title>
        <authorList>
            <person name="Probst A.J."/>
            <person name="Castelle C.J."/>
            <person name="Singh A."/>
            <person name="Brown C.T."/>
            <person name="Anantharaman K."/>
            <person name="Sharon I."/>
            <person name="Hug L.A."/>
            <person name="Burstein D."/>
            <person name="Emerson J.B."/>
            <person name="Thomas B.C."/>
            <person name="Banfield J.F."/>
        </authorList>
    </citation>
    <scope>NUCLEOTIDE SEQUENCE [LARGE SCALE GENOMIC DNA]</scope>
    <source>
        <strain evidence="1">CG2_30_43_9</strain>
    </source>
</reference>
<comment type="caution">
    <text evidence="1">The sequence shown here is derived from an EMBL/GenBank/DDBJ whole genome shotgun (WGS) entry which is preliminary data.</text>
</comment>
<accession>A0A1J5FVY8</accession>
<name>A0A1J5FVY8_9BACT</name>
<organism evidence="1 2">
    <name type="scientific">Candidatus Nomurabacteria bacterium CG2_30_43_9</name>
    <dbReference type="NCBI Taxonomy" id="1805283"/>
    <lineage>
        <taxon>Bacteria</taxon>
        <taxon>Candidatus Nomuraibacteriota</taxon>
    </lineage>
</organism>
<evidence type="ECO:0000313" key="2">
    <source>
        <dbReference type="Proteomes" id="UP000182059"/>
    </source>
</evidence>
<protein>
    <submittedName>
        <fullName evidence="1">Uncharacterized protein</fullName>
    </submittedName>
</protein>